<gene>
    <name evidence="2" type="ORF">EDD32_1446</name>
</gene>
<evidence type="ECO:0000256" key="1">
    <source>
        <dbReference type="SAM" id="MobiDB-lite"/>
    </source>
</evidence>
<dbReference type="EMBL" id="RKRA01000001">
    <property type="protein sequence ID" value="RPF26986.1"/>
    <property type="molecule type" value="Genomic_DNA"/>
</dbReference>
<dbReference type="RefSeq" id="WP_170175244.1">
    <property type="nucleotide sequence ID" value="NZ_RKRA01000001.1"/>
</dbReference>
<proteinExistence type="predicted"/>
<evidence type="ECO:0000313" key="2">
    <source>
        <dbReference type="EMBL" id="RPF26986.1"/>
    </source>
</evidence>
<name>A0A3N4Z5D9_9MICO</name>
<keyword evidence="3" id="KW-1185">Reference proteome</keyword>
<dbReference type="Proteomes" id="UP000280726">
    <property type="component" value="Unassembled WGS sequence"/>
</dbReference>
<reference evidence="2 3" key="1">
    <citation type="submission" date="2018-11" db="EMBL/GenBank/DDBJ databases">
        <title>Sequencing the genomes of 1000 actinobacteria strains.</title>
        <authorList>
            <person name="Klenk H.-P."/>
        </authorList>
    </citation>
    <scope>NUCLEOTIDE SEQUENCE [LARGE SCALE GENOMIC DNA]</scope>
    <source>
        <strain evidence="2 3">DSM 14418</strain>
    </source>
</reference>
<dbReference type="AlphaFoldDB" id="A0A3N4Z5D9"/>
<accession>A0A3N4Z5D9</accession>
<organism evidence="2 3">
    <name type="scientific">Georgenia muralis</name>
    <dbReference type="NCBI Taxonomy" id="154117"/>
    <lineage>
        <taxon>Bacteria</taxon>
        <taxon>Bacillati</taxon>
        <taxon>Actinomycetota</taxon>
        <taxon>Actinomycetes</taxon>
        <taxon>Micrococcales</taxon>
        <taxon>Bogoriellaceae</taxon>
        <taxon>Georgenia</taxon>
    </lineage>
</organism>
<sequence length="47" mass="5244">MAFLGRLAKTGLALKAAQVIKREASKPQNQRKARELVAKIGGRKKRR</sequence>
<feature type="region of interest" description="Disordered" evidence="1">
    <location>
        <begin position="23"/>
        <end position="47"/>
    </location>
</feature>
<evidence type="ECO:0000313" key="3">
    <source>
        <dbReference type="Proteomes" id="UP000280726"/>
    </source>
</evidence>
<protein>
    <submittedName>
        <fullName evidence="2">Uncharacterized protein</fullName>
    </submittedName>
</protein>
<comment type="caution">
    <text evidence="2">The sequence shown here is derived from an EMBL/GenBank/DDBJ whole genome shotgun (WGS) entry which is preliminary data.</text>
</comment>